<dbReference type="InterPro" id="IPR002514">
    <property type="entry name" value="Transposase_8"/>
</dbReference>
<dbReference type="SUPFAM" id="SSF48295">
    <property type="entry name" value="TrpR-like"/>
    <property type="match status" value="1"/>
</dbReference>
<comment type="caution">
    <text evidence="1">The sequence shown here is derived from an EMBL/GenBank/DDBJ whole genome shotgun (WGS) entry which is preliminary data.</text>
</comment>
<dbReference type="Proteomes" id="UP001529369">
    <property type="component" value="Unassembled WGS sequence"/>
</dbReference>
<evidence type="ECO:0000313" key="1">
    <source>
        <dbReference type="EMBL" id="MDN3564279.1"/>
    </source>
</evidence>
<dbReference type="PANTHER" id="PTHR37936:SF3">
    <property type="entry name" value="TRANSPOSASE INSC FOR INSERTION ELEMENT IS2A-RELATED"/>
    <property type="match status" value="1"/>
</dbReference>
<organism evidence="1 2">
    <name type="scientific">Paeniroseomonas aquatica</name>
    <dbReference type="NCBI Taxonomy" id="373043"/>
    <lineage>
        <taxon>Bacteria</taxon>
        <taxon>Pseudomonadati</taxon>
        <taxon>Pseudomonadota</taxon>
        <taxon>Alphaproteobacteria</taxon>
        <taxon>Acetobacterales</taxon>
        <taxon>Acetobacteraceae</taxon>
        <taxon>Paeniroseomonas</taxon>
    </lineage>
</organism>
<dbReference type="EMBL" id="JAUFPN010000071">
    <property type="protein sequence ID" value="MDN3564279.1"/>
    <property type="molecule type" value="Genomic_DNA"/>
</dbReference>
<dbReference type="RefSeq" id="WP_290316072.1">
    <property type="nucleotide sequence ID" value="NZ_JAUFPN010000071.1"/>
</dbReference>
<protein>
    <submittedName>
        <fullName evidence="1">Transposase</fullName>
    </submittedName>
</protein>
<dbReference type="Pfam" id="PF01527">
    <property type="entry name" value="HTH_Tnp_1"/>
    <property type="match status" value="1"/>
</dbReference>
<evidence type="ECO:0000313" key="2">
    <source>
        <dbReference type="Proteomes" id="UP001529369"/>
    </source>
</evidence>
<accession>A0ABT8A3I0</accession>
<proteinExistence type="predicted"/>
<dbReference type="InterPro" id="IPR010921">
    <property type="entry name" value="Trp_repressor/repl_initiator"/>
</dbReference>
<dbReference type="PANTHER" id="PTHR37936">
    <property type="entry name" value="TRANSPOSASE INSC FOR INSERTION ELEMENT IS2A-RELATED"/>
    <property type="match status" value="1"/>
</dbReference>
<name>A0ABT8A3I0_9PROT</name>
<sequence>MAGSKSRTSASTDAATDGVTRVEIVTRAESRREYTPDDRARVLTEAAMPGARMLQVAQRYGISPSLVYRWRREAAGRPARQALPRAPRFVPLLVDDGGPRQGTVVPPSAPMPNAGTDRIEVVLRNGRLLRVGAGTDATVVARLAAALEA</sequence>
<reference evidence="2" key="1">
    <citation type="journal article" date="2019" name="Int. J. Syst. Evol. Microbiol.">
        <title>The Global Catalogue of Microorganisms (GCM) 10K type strain sequencing project: providing services to taxonomists for standard genome sequencing and annotation.</title>
        <authorList>
            <consortium name="The Broad Institute Genomics Platform"/>
            <consortium name="The Broad Institute Genome Sequencing Center for Infectious Disease"/>
            <person name="Wu L."/>
            <person name="Ma J."/>
        </authorList>
    </citation>
    <scope>NUCLEOTIDE SEQUENCE [LARGE SCALE GENOMIC DNA]</scope>
    <source>
        <strain evidence="2">CECT 7131</strain>
    </source>
</reference>
<gene>
    <name evidence="1" type="ORF">QWZ14_07850</name>
</gene>
<keyword evidence="2" id="KW-1185">Reference proteome</keyword>
<dbReference type="NCBIfam" id="NF047595">
    <property type="entry name" value="IS66_ISRel24_TnpA"/>
    <property type="match status" value="1"/>
</dbReference>